<comment type="caution">
    <text evidence="1">The sequence shown here is derived from an EMBL/GenBank/DDBJ whole genome shotgun (WGS) entry which is preliminary data.</text>
</comment>
<evidence type="ECO:0000313" key="2">
    <source>
        <dbReference type="Proteomes" id="UP001472677"/>
    </source>
</evidence>
<dbReference type="EMBL" id="JBBPBM010000008">
    <property type="protein sequence ID" value="KAK8572942.1"/>
    <property type="molecule type" value="Genomic_DNA"/>
</dbReference>
<organism evidence="1 2">
    <name type="scientific">Hibiscus sabdariffa</name>
    <name type="common">roselle</name>
    <dbReference type="NCBI Taxonomy" id="183260"/>
    <lineage>
        <taxon>Eukaryota</taxon>
        <taxon>Viridiplantae</taxon>
        <taxon>Streptophyta</taxon>
        <taxon>Embryophyta</taxon>
        <taxon>Tracheophyta</taxon>
        <taxon>Spermatophyta</taxon>
        <taxon>Magnoliopsida</taxon>
        <taxon>eudicotyledons</taxon>
        <taxon>Gunneridae</taxon>
        <taxon>Pentapetalae</taxon>
        <taxon>rosids</taxon>
        <taxon>malvids</taxon>
        <taxon>Malvales</taxon>
        <taxon>Malvaceae</taxon>
        <taxon>Malvoideae</taxon>
        <taxon>Hibiscus</taxon>
    </lineage>
</organism>
<proteinExistence type="predicted"/>
<name>A0ABR2F7E7_9ROSI</name>
<protein>
    <submittedName>
        <fullName evidence="1">Uncharacterized protein</fullName>
    </submittedName>
</protein>
<evidence type="ECO:0000313" key="1">
    <source>
        <dbReference type="EMBL" id="KAK8572942.1"/>
    </source>
</evidence>
<reference evidence="1 2" key="1">
    <citation type="journal article" date="2024" name="G3 (Bethesda)">
        <title>Genome assembly of Hibiscus sabdariffa L. provides insights into metabolisms of medicinal natural products.</title>
        <authorList>
            <person name="Kim T."/>
        </authorList>
    </citation>
    <scope>NUCLEOTIDE SEQUENCE [LARGE SCALE GENOMIC DNA]</scope>
    <source>
        <strain evidence="1">TK-2024</strain>
        <tissue evidence="1">Old leaves</tissue>
    </source>
</reference>
<accession>A0ABR2F7E7</accession>
<sequence>MLYPSCAPLHYVRASFHLFFPASRRGFPLGSLFLVSVKDPVDGKESMFKSFYRVRAAFCGRFDYGKEIELKDEREDFLIALECLKKIVLSVAGIRGRGRIGFGSNTPNVVKKCFSRRYEMVAWLRSPTSRLLFF</sequence>
<gene>
    <name evidence="1" type="ORF">V6N12_028982</name>
</gene>
<dbReference type="Proteomes" id="UP001472677">
    <property type="component" value="Unassembled WGS sequence"/>
</dbReference>
<keyword evidence="2" id="KW-1185">Reference proteome</keyword>